<dbReference type="RefSeq" id="WP_168059301.1">
    <property type="nucleotide sequence ID" value="NZ_VTOW01000002.1"/>
</dbReference>
<organism evidence="2 3">
    <name type="scientific">Candidatus Manganitrophus noduliformans</name>
    <dbReference type="NCBI Taxonomy" id="2606439"/>
    <lineage>
        <taxon>Bacteria</taxon>
        <taxon>Pseudomonadati</taxon>
        <taxon>Nitrospirota</taxon>
        <taxon>Nitrospiria</taxon>
        <taxon>Candidatus Troglogloeales</taxon>
        <taxon>Candidatus Manganitrophaceae</taxon>
        <taxon>Candidatus Manganitrophus</taxon>
    </lineage>
</organism>
<comment type="caution">
    <text evidence="2">The sequence shown here is derived from an EMBL/GenBank/DDBJ whole genome shotgun (WGS) entry which is preliminary data.</text>
</comment>
<dbReference type="Pfam" id="PF11306">
    <property type="entry name" value="DUF3108"/>
    <property type="match status" value="1"/>
</dbReference>
<accession>A0A7X6IAY5</accession>
<evidence type="ECO:0000256" key="1">
    <source>
        <dbReference type="SAM" id="SignalP"/>
    </source>
</evidence>
<feature type="signal peptide" evidence="1">
    <location>
        <begin position="1"/>
        <end position="21"/>
    </location>
</feature>
<proteinExistence type="predicted"/>
<keyword evidence="1" id="KW-0732">Signal</keyword>
<dbReference type="EMBL" id="VTOW01000002">
    <property type="protein sequence ID" value="NKE70956.1"/>
    <property type="molecule type" value="Genomic_DNA"/>
</dbReference>
<sequence length="279" mass="32149">MKFWVTLIFFACLLFISPIEATEPISVPPSSHHLANSSFGPGERLTYDITYFGAKAGIAVMEVMEKTRLKGREVYHIVSTAQSNDFVSLFYPVDDRVESYIDVEGFYSHFIKVKQHQGKRRREKVISFDQIQHRAVQFKNNKEKVFEVPPQVQDSLSSLYFFRVKNTIDVGRSVFINVHESEKNWLLEIRGVARERVTTPVGTFNTIKVQAKVQYEGLFMDKGDVFIWFTEDEKRIPVMMQSKIKIGSITAILSSRREGNRLSNAILSKRETSLVNRPK</sequence>
<dbReference type="AlphaFoldDB" id="A0A7X6IAY5"/>
<evidence type="ECO:0000313" key="3">
    <source>
        <dbReference type="Proteomes" id="UP000534783"/>
    </source>
</evidence>
<keyword evidence="3" id="KW-1185">Reference proteome</keyword>
<name>A0A7X6IAY5_9BACT</name>
<gene>
    <name evidence="2" type="ORF">MNODULE_09415</name>
</gene>
<dbReference type="Proteomes" id="UP000534783">
    <property type="component" value="Unassembled WGS sequence"/>
</dbReference>
<dbReference type="InterPro" id="IPR021457">
    <property type="entry name" value="DUF3108"/>
</dbReference>
<evidence type="ECO:0000313" key="2">
    <source>
        <dbReference type="EMBL" id="NKE70956.1"/>
    </source>
</evidence>
<protein>
    <submittedName>
        <fullName evidence="2">DUF3108 domain-containing protein</fullName>
    </submittedName>
</protein>
<feature type="chain" id="PRO_5030519091" evidence="1">
    <location>
        <begin position="22"/>
        <end position="279"/>
    </location>
</feature>
<reference evidence="2 3" key="1">
    <citation type="journal article" date="2020" name="Nature">
        <title>Bacterial chemolithoautotrophy via manganese oxidation.</title>
        <authorList>
            <person name="Yu H."/>
            <person name="Leadbetter J.R."/>
        </authorList>
    </citation>
    <scope>NUCLEOTIDE SEQUENCE [LARGE SCALE GENOMIC DNA]</scope>
    <source>
        <strain evidence="2 3">Mn-1</strain>
    </source>
</reference>
<dbReference type="Gene3D" id="2.40.360.20">
    <property type="match status" value="1"/>
</dbReference>